<name>A0A4R3K3J5_9FIRM</name>
<dbReference type="AlphaFoldDB" id="A0A4R3K3J5"/>
<accession>A0A4R3K3J5</accession>
<dbReference type="OrthoDB" id="1669310at2"/>
<organism evidence="1 2">
    <name type="scientific">Pectinatus cerevisiiphilus</name>
    <dbReference type="NCBI Taxonomy" id="86956"/>
    <lineage>
        <taxon>Bacteria</taxon>
        <taxon>Bacillati</taxon>
        <taxon>Bacillota</taxon>
        <taxon>Negativicutes</taxon>
        <taxon>Selenomonadales</taxon>
        <taxon>Selenomonadaceae</taxon>
        <taxon>Pectinatus</taxon>
    </lineage>
</organism>
<dbReference type="Proteomes" id="UP000295188">
    <property type="component" value="Unassembled WGS sequence"/>
</dbReference>
<protein>
    <submittedName>
        <fullName evidence="1">Uncharacterized protein</fullName>
    </submittedName>
</protein>
<evidence type="ECO:0000313" key="1">
    <source>
        <dbReference type="EMBL" id="TCS77260.1"/>
    </source>
</evidence>
<reference evidence="1 2" key="1">
    <citation type="submission" date="2019-03" db="EMBL/GenBank/DDBJ databases">
        <title>Genomic Encyclopedia of Type Strains, Phase IV (KMG-IV): sequencing the most valuable type-strain genomes for metagenomic binning, comparative biology and taxonomic classification.</title>
        <authorList>
            <person name="Goeker M."/>
        </authorList>
    </citation>
    <scope>NUCLEOTIDE SEQUENCE [LARGE SCALE GENOMIC DNA]</scope>
    <source>
        <strain evidence="1 2">DSM 20467</strain>
    </source>
</reference>
<gene>
    <name evidence="1" type="ORF">EDC37_11733</name>
</gene>
<sequence length="76" mass="8416">MPTMTESALKNGTIYGDNANKEYIYMPASEIGMAKPLCIFERSGERFDVSFLDALHLVHKLSLKPVSHPKLGKSSC</sequence>
<proteinExistence type="predicted"/>
<keyword evidence="2" id="KW-1185">Reference proteome</keyword>
<comment type="caution">
    <text evidence="1">The sequence shown here is derived from an EMBL/GenBank/DDBJ whole genome shotgun (WGS) entry which is preliminary data.</text>
</comment>
<dbReference type="EMBL" id="SMAA01000017">
    <property type="protein sequence ID" value="TCS77260.1"/>
    <property type="molecule type" value="Genomic_DNA"/>
</dbReference>
<dbReference type="RefSeq" id="WP_132551030.1">
    <property type="nucleotide sequence ID" value="NZ_SMAA01000017.1"/>
</dbReference>
<evidence type="ECO:0000313" key="2">
    <source>
        <dbReference type="Proteomes" id="UP000295188"/>
    </source>
</evidence>